<dbReference type="EMBL" id="BART01010524">
    <property type="protein sequence ID" value="GAG89291.1"/>
    <property type="molecule type" value="Genomic_DNA"/>
</dbReference>
<feature type="coiled-coil region" evidence="1">
    <location>
        <begin position="53"/>
        <end position="107"/>
    </location>
</feature>
<feature type="domain" description="DUF7167" evidence="2">
    <location>
        <begin position="193"/>
        <end position="217"/>
    </location>
</feature>
<dbReference type="Pfam" id="PF23768">
    <property type="entry name" value="DUF7167"/>
    <property type="match status" value="1"/>
</dbReference>
<keyword evidence="1" id="KW-0175">Coiled coil</keyword>
<evidence type="ECO:0000259" key="2">
    <source>
        <dbReference type="Pfam" id="PF23768"/>
    </source>
</evidence>
<evidence type="ECO:0000256" key="1">
    <source>
        <dbReference type="SAM" id="Coils"/>
    </source>
</evidence>
<accession>X1CYH1</accession>
<name>X1CYH1_9ZZZZ</name>
<feature type="non-terminal residue" evidence="3">
    <location>
        <position position="1"/>
    </location>
</feature>
<evidence type="ECO:0000313" key="3">
    <source>
        <dbReference type="EMBL" id="GAG89291.1"/>
    </source>
</evidence>
<organism evidence="3">
    <name type="scientific">marine sediment metagenome</name>
    <dbReference type="NCBI Taxonomy" id="412755"/>
    <lineage>
        <taxon>unclassified sequences</taxon>
        <taxon>metagenomes</taxon>
        <taxon>ecological metagenomes</taxon>
    </lineage>
</organism>
<dbReference type="AlphaFoldDB" id="X1CYH1"/>
<dbReference type="InterPro" id="IPR055591">
    <property type="entry name" value="DUF7167"/>
</dbReference>
<protein>
    <recommendedName>
        <fullName evidence="2">DUF7167 domain-containing protein</fullName>
    </recommendedName>
</protein>
<proteinExistence type="predicted"/>
<sequence length="271" mass="30860">GVKAIVGCPKGKYEDGKCTVGMQVQSFLFNKSKFTMEQAKAWLKSHEGDAMPLEEINIKIQELRDRRASIQKKIDAYYTVKQRDPEINRLYEEIRDIDAELAAWQEARVEKIIEKSKGEKMDQETKEEFMKKCVEGGKTEEECETLWTELQAGDAAIGMCVAKCIIRGNSLESCREKCKTQSDQPRTEAERAKTHFNISDEDWEALTEEEKQAYIAKLPERGSADQNQCICPECNHEFTSEEKCSEVTCPECAHVGCAILIEKTDTYQECG</sequence>
<comment type="caution">
    <text evidence="3">The sequence shown here is derived from an EMBL/GenBank/DDBJ whole genome shotgun (WGS) entry which is preliminary data.</text>
</comment>
<gene>
    <name evidence="3" type="ORF">S01H4_22842</name>
</gene>
<reference evidence="3" key="1">
    <citation type="journal article" date="2014" name="Front. Microbiol.">
        <title>High frequency of phylogenetically diverse reductive dehalogenase-homologous genes in deep subseafloor sedimentary metagenomes.</title>
        <authorList>
            <person name="Kawai M."/>
            <person name="Futagami T."/>
            <person name="Toyoda A."/>
            <person name="Takaki Y."/>
            <person name="Nishi S."/>
            <person name="Hori S."/>
            <person name="Arai W."/>
            <person name="Tsubouchi T."/>
            <person name="Morono Y."/>
            <person name="Uchiyama I."/>
            <person name="Ito T."/>
            <person name="Fujiyama A."/>
            <person name="Inagaki F."/>
            <person name="Takami H."/>
        </authorList>
    </citation>
    <scope>NUCLEOTIDE SEQUENCE</scope>
    <source>
        <strain evidence="3">Expedition CK06-06</strain>
    </source>
</reference>